<protein>
    <submittedName>
        <fullName evidence="2">Uncharacterized protein</fullName>
    </submittedName>
</protein>
<dbReference type="Proteomes" id="UP000521872">
    <property type="component" value="Unassembled WGS sequence"/>
</dbReference>
<dbReference type="AlphaFoldDB" id="A0A8H4QSE4"/>
<dbReference type="EMBL" id="JAACJL010000032">
    <property type="protein sequence ID" value="KAF4616104.1"/>
    <property type="molecule type" value="Genomic_DNA"/>
</dbReference>
<accession>A0A8H4QSE4</accession>
<name>A0A8H4QSE4_9AGAR</name>
<reference evidence="2 3" key="1">
    <citation type="submission" date="2019-12" db="EMBL/GenBank/DDBJ databases">
        <authorList>
            <person name="Floudas D."/>
            <person name="Bentzer J."/>
            <person name="Ahren D."/>
            <person name="Johansson T."/>
            <person name="Persson P."/>
            <person name="Tunlid A."/>
        </authorList>
    </citation>
    <scope>NUCLEOTIDE SEQUENCE [LARGE SCALE GENOMIC DNA]</scope>
    <source>
        <strain evidence="2 3">CBS 102.39</strain>
    </source>
</reference>
<evidence type="ECO:0000313" key="2">
    <source>
        <dbReference type="EMBL" id="KAF4616104.1"/>
    </source>
</evidence>
<feature type="region of interest" description="Disordered" evidence="1">
    <location>
        <begin position="1"/>
        <end position="20"/>
    </location>
</feature>
<comment type="caution">
    <text evidence="2">The sequence shown here is derived from an EMBL/GenBank/DDBJ whole genome shotgun (WGS) entry which is preliminary data.</text>
</comment>
<sequence length="84" mass="9342">MELEPSLSIEEQATATREASTIRPSLLQELRKRILAIHKQIALLGHGVHGVLGVVETLPQLRVGKQLVGFVEQRHLGLRAAFVW</sequence>
<evidence type="ECO:0000256" key="1">
    <source>
        <dbReference type="SAM" id="MobiDB-lite"/>
    </source>
</evidence>
<feature type="compositionally biased region" description="Polar residues" evidence="1">
    <location>
        <begin position="9"/>
        <end position="20"/>
    </location>
</feature>
<organism evidence="2 3">
    <name type="scientific">Agrocybe pediades</name>
    <dbReference type="NCBI Taxonomy" id="84607"/>
    <lineage>
        <taxon>Eukaryota</taxon>
        <taxon>Fungi</taxon>
        <taxon>Dikarya</taxon>
        <taxon>Basidiomycota</taxon>
        <taxon>Agaricomycotina</taxon>
        <taxon>Agaricomycetes</taxon>
        <taxon>Agaricomycetidae</taxon>
        <taxon>Agaricales</taxon>
        <taxon>Agaricineae</taxon>
        <taxon>Strophariaceae</taxon>
        <taxon>Agrocybe</taxon>
    </lineage>
</organism>
<evidence type="ECO:0000313" key="3">
    <source>
        <dbReference type="Proteomes" id="UP000521872"/>
    </source>
</evidence>
<keyword evidence="3" id="KW-1185">Reference proteome</keyword>
<gene>
    <name evidence="2" type="ORF">D9613_011300</name>
</gene>
<proteinExistence type="predicted"/>